<protein>
    <submittedName>
        <fullName evidence="3">Uncharacterized protein</fullName>
    </submittedName>
</protein>
<dbReference type="InterPro" id="IPR001227">
    <property type="entry name" value="Ac_transferase_dom_sf"/>
</dbReference>
<dbReference type="InterPro" id="IPR016039">
    <property type="entry name" value="Thiolase-like"/>
</dbReference>
<reference evidence="3" key="1">
    <citation type="submission" date="2021-03" db="EMBL/GenBank/DDBJ databases">
        <authorList>
            <person name="Tagirdzhanova G."/>
        </authorList>
    </citation>
    <scope>NUCLEOTIDE SEQUENCE</scope>
</reference>
<dbReference type="Gene3D" id="3.40.366.10">
    <property type="entry name" value="Malonyl-Coenzyme A Acyl Carrier Protein, domain 2"/>
    <property type="match status" value="1"/>
</dbReference>
<feature type="domain" description="Beta-ketoacyl synthase-like N-terminal" evidence="1">
    <location>
        <begin position="405"/>
        <end position="453"/>
    </location>
</feature>
<dbReference type="Pfam" id="PF00109">
    <property type="entry name" value="ketoacyl-synt"/>
    <property type="match status" value="1"/>
</dbReference>
<dbReference type="Pfam" id="PF16073">
    <property type="entry name" value="SAT"/>
    <property type="match status" value="1"/>
</dbReference>
<evidence type="ECO:0000313" key="4">
    <source>
        <dbReference type="Proteomes" id="UP000664203"/>
    </source>
</evidence>
<evidence type="ECO:0000313" key="3">
    <source>
        <dbReference type="EMBL" id="CAF9935752.1"/>
    </source>
</evidence>
<dbReference type="GO" id="GO:0016746">
    <property type="term" value="F:acyltransferase activity"/>
    <property type="evidence" value="ECO:0007669"/>
    <property type="project" value="InterPro"/>
</dbReference>
<dbReference type="Gene3D" id="3.40.47.10">
    <property type="match status" value="1"/>
</dbReference>
<proteinExistence type="predicted"/>
<dbReference type="EMBL" id="CAJPDR010000417">
    <property type="protein sequence ID" value="CAF9935752.1"/>
    <property type="molecule type" value="Genomic_DNA"/>
</dbReference>
<feature type="domain" description="Starter acyltransferase (SAT)" evidence="2">
    <location>
        <begin position="92"/>
        <end position="170"/>
    </location>
</feature>
<dbReference type="InterPro" id="IPR014030">
    <property type="entry name" value="Ketoacyl_synth_N"/>
</dbReference>
<dbReference type="Proteomes" id="UP000664203">
    <property type="component" value="Unassembled WGS sequence"/>
</dbReference>
<dbReference type="AlphaFoldDB" id="A0A8H3IPP7"/>
<keyword evidence="4" id="KW-1185">Reference proteome</keyword>
<name>A0A8H3IPP7_9LECA</name>
<dbReference type="SUPFAM" id="SSF53901">
    <property type="entry name" value="Thiolase-like"/>
    <property type="match status" value="1"/>
</dbReference>
<sequence length="485" mass="53455">MVVNPVGHHMALVAVFCPQSKAPGKSYLNELHLFLHHSKYLEPSIQHLLDLNGVWIILANERQDIAYLGQGLRYLENLSEWVNTGKSSQIASRMSGIISLPLLVEIQTCQYFQYLELHGKSHSQFLAQLRAGGGIQGYCGGLLPAYAIACSKNEAEVVENAAIAARIALAIEAYGELGDDESVPGATTIVVRMKRAGQGDELGDKFPGVSSQMPAYILSPITKQTFKQVRAVTDPKTISIIGPVPVLLKLQSYTREHGLLVQGMHVRGKVHNRENFALAQELCQLGDRTKILQLPNASNLQAPVGSNKTGDLIKEESLTHEIVTLILASRCEWYTLLTEIAKDLDLSGLRTHLFATFGIGDCIPLSPFHKLQLQITKVDVQSLVSETTHRVRIDRLEDGYSYPRDAVAITGASCRLPGANSMDELWDLISSGISRHTEVPPDRFDLHGSFRASQDRKFTDNFTAALLIKQTVSIMRSFALTLTKH</sequence>
<gene>
    <name evidence="3" type="ORF">ALECFALPRED_006544</name>
</gene>
<evidence type="ECO:0000259" key="2">
    <source>
        <dbReference type="Pfam" id="PF16073"/>
    </source>
</evidence>
<evidence type="ECO:0000259" key="1">
    <source>
        <dbReference type="Pfam" id="PF00109"/>
    </source>
</evidence>
<dbReference type="OrthoDB" id="429813at2759"/>
<accession>A0A8H3IPP7</accession>
<dbReference type="InterPro" id="IPR032088">
    <property type="entry name" value="SAT"/>
</dbReference>
<organism evidence="3 4">
    <name type="scientific">Alectoria fallacina</name>
    <dbReference type="NCBI Taxonomy" id="1903189"/>
    <lineage>
        <taxon>Eukaryota</taxon>
        <taxon>Fungi</taxon>
        <taxon>Dikarya</taxon>
        <taxon>Ascomycota</taxon>
        <taxon>Pezizomycotina</taxon>
        <taxon>Lecanoromycetes</taxon>
        <taxon>OSLEUM clade</taxon>
        <taxon>Lecanoromycetidae</taxon>
        <taxon>Lecanorales</taxon>
        <taxon>Lecanorineae</taxon>
        <taxon>Parmeliaceae</taxon>
        <taxon>Alectoria</taxon>
    </lineage>
</organism>
<comment type="caution">
    <text evidence="3">The sequence shown here is derived from an EMBL/GenBank/DDBJ whole genome shotgun (WGS) entry which is preliminary data.</text>
</comment>